<keyword evidence="6" id="KW-0564">Palmitate</keyword>
<protein>
    <submittedName>
        <fullName evidence="9">LppX_LprAFG lipoprotein</fullName>
    </submittedName>
</protein>
<sequence length="239" mass="24627">MQTRKPFGPILAVLASLSIAAALISGCSSSKQSGAPLPDAATLIKESTQSTKNVKSVHLVLAVNGKIKGLPVKSLTGDLTTTPQTAAQGNASIIFGGSDIDAPFVVIDGTLYGALTPGQWDSFGKASDLYDPSTILKPDVGLANVLANLSNPKAQARENIGGQSTIKITGTVSADAVNGIMPRLKATQPLPSTVWIEENGDHQLVQTSLEQSPGNSLQLTLSNWNAPVQVTKPPVAAAP</sequence>
<reference evidence="9" key="1">
    <citation type="submission" date="2022-08" db="EMBL/GenBank/DDBJ databases">
        <title>Whole genome sequencing of non-tuberculosis mycobacteria type-strains.</title>
        <authorList>
            <person name="Igarashi Y."/>
            <person name="Osugi A."/>
            <person name="Mitarai S."/>
        </authorList>
    </citation>
    <scope>NUCLEOTIDE SEQUENCE</scope>
    <source>
        <strain evidence="9">DSM 45127</strain>
    </source>
</reference>
<evidence type="ECO:0000256" key="4">
    <source>
        <dbReference type="ARBA" id="ARBA00022729"/>
    </source>
</evidence>
<dbReference type="InterPro" id="IPR029046">
    <property type="entry name" value="LolA/LolB/LppX"/>
</dbReference>
<name>A0ABY3VLU3_9MYCO</name>
<dbReference type="PROSITE" id="PS51257">
    <property type="entry name" value="PROKAR_LIPOPROTEIN"/>
    <property type="match status" value="1"/>
</dbReference>
<evidence type="ECO:0000256" key="8">
    <source>
        <dbReference type="SAM" id="SignalP"/>
    </source>
</evidence>
<evidence type="ECO:0000313" key="9">
    <source>
        <dbReference type="EMBL" id="UMB67638.1"/>
    </source>
</evidence>
<dbReference type="SUPFAM" id="SSF89392">
    <property type="entry name" value="Prokaryotic lipoproteins and lipoprotein localization factors"/>
    <property type="match status" value="1"/>
</dbReference>
<keyword evidence="10" id="KW-1185">Reference proteome</keyword>
<dbReference type="RefSeq" id="WP_240258100.1">
    <property type="nucleotide sequence ID" value="NZ_CP092488.2"/>
</dbReference>
<keyword evidence="3" id="KW-1003">Cell membrane</keyword>
<dbReference type="CDD" id="cd16334">
    <property type="entry name" value="LppX-like"/>
    <property type="match status" value="1"/>
</dbReference>
<evidence type="ECO:0000256" key="1">
    <source>
        <dbReference type="ARBA" id="ARBA00004196"/>
    </source>
</evidence>
<evidence type="ECO:0000256" key="2">
    <source>
        <dbReference type="ARBA" id="ARBA00009194"/>
    </source>
</evidence>
<evidence type="ECO:0000256" key="7">
    <source>
        <dbReference type="ARBA" id="ARBA00023288"/>
    </source>
</evidence>
<comment type="subcellular location">
    <subcellularLocation>
        <location evidence="1">Cell envelope</location>
    </subcellularLocation>
</comment>
<dbReference type="Pfam" id="PF07161">
    <property type="entry name" value="LppX_LprAFG"/>
    <property type="match status" value="1"/>
</dbReference>
<dbReference type="InterPro" id="IPR009830">
    <property type="entry name" value="LppX/LprAFG"/>
</dbReference>
<feature type="signal peptide" evidence="8">
    <location>
        <begin position="1"/>
        <end position="21"/>
    </location>
</feature>
<feature type="chain" id="PRO_5047232998" evidence="8">
    <location>
        <begin position="22"/>
        <end position="239"/>
    </location>
</feature>
<keyword evidence="7 9" id="KW-0449">Lipoprotein</keyword>
<accession>A0ABY3VLU3</accession>
<evidence type="ECO:0000256" key="5">
    <source>
        <dbReference type="ARBA" id="ARBA00023136"/>
    </source>
</evidence>
<evidence type="ECO:0000256" key="3">
    <source>
        <dbReference type="ARBA" id="ARBA00022475"/>
    </source>
</evidence>
<proteinExistence type="inferred from homology"/>
<keyword evidence="4 8" id="KW-0732">Signal</keyword>
<gene>
    <name evidence="9" type="ORF">MKK62_14060</name>
</gene>
<evidence type="ECO:0000313" key="10">
    <source>
        <dbReference type="Proteomes" id="UP001055336"/>
    </source>
</evidence>
<comment type="similarity">
    <text evidence="2">Belongs to the LppX/LprAFG lipoprotein family.</text>
</comment>
<organism evidence="9 10">
    <name type="scientific">Mycobacterium paraterrae</name>
    <dbReference type="NCBI Taxonomy" id="577492"/>
    <lineage>
        <taxon>Bacteria</taxon>
        <taxon>Bacillati</taxon>
        <taxon>Actinomycetota</taxon>
        <taxon>Actinomycetes</taxon>
        <taxon>Mycobacteriales</taxon>
        <taxon>Mycobacteriaceae</taxon>
        <taxon>Mycobacterium</taxon>
    </lineage>
</organism>
<keyword evidence="5" id="KW-0472">Membrane</keyword>
<dbReference type="Proteomes" id="UP001055336">
    <property type="component" value="Chromosome"/>
</dbReference>
<dbReference type="EMBL" id="CP092488">
    <property type="protein sequence ID" value="UMB67638.1"/>
    <property type="molecule type" value="Genomic_DNA"/>
</dbReference>
<evidence type="ECO:0000256" key="6">
    <source>
        <dbReference type="ARBA" id="ARBA00023139"/>
    </source>
</evidence>
<dbReference type="Gene3D" id="2.50.20.20">
    <property type="match status" value="1"/>
</dbReference>